<dbReference type="InterPro" id="IPR035441">
    <property type="entry name" value="TFIIS/LEDGF_dom_sf"/>
</dbReference>
<evidence type="ECO:0000259" key="11">
    <source>
        <dbReference type="PROSITE" id="PS51319"/>
    </source>
</evidence>
<feature type="compositionally biased region" description="Pro residues" evidence="10">
    <location>
        <begin position="137"/>
        <end position="150"/>
    </location>
</feature>
<feature type="region of interest" description="Disordered" evidence="10">
    <location>
        <begin position="131"/>
        <end position="188"/>
    </location>
</feature>
<dbReference type="OrthoDB" id="550309at2759"/>
<feature type="domain" description="TFIIS N-terminal" evidence="11">
    <location>
        <begin position="7"/>
        <end position="84"/>
    </location>
</feature>
<dbReference type="Pfam" id="PF08711">
    <property type="entry name" value="Med26"/>
    <property type="match status" value="1"/>
</dbReference>
<evidence type="ECO:0000256" key="2">
    <source>
        <dbReference type="ARBA" id="ARBA00009681"/>
    </source>
</evidence>
<reference evidence="12" key="1">
    <citation type="submission" date="2017-10" db="EMBL/GenBank/DDBJ databases">
        <title>Transcriptome Assembly of Sugarcane Aphid Adults.</title>
        <authorList>
            <person name="Scully E.D."/>
            <person name="Palmer N.A."/>
            <person name="Geib S.M."/>
            <person name="Sarath G."/>
            <person name="Sattler S.E."/>
        </authorList>
    </citation>
    <scope>NUCLEOTIDE SEQUENCE</scope>
    <source>
        <tissue evidence="12">Whole body</tissue>
    </source>
</reference>
<feature type="region of interest" description="Disordered" evidence="10">
    <location>
        <begin position="92"/>
        <end position="113"/>
    </location>
</feature>
<evidence type="ECO:0000256" key="8">
    <source>
        <dbReference type="ARBA" id="ARBA00031968"/>
    </source>
</evidence>
<organism evidence="12">
    <name type="scientific">Melanaphis sacchari</name>
    <dbReference type="NCBI Taxonomy" id="742174"/>
    <lineage>
        <taxon>Eukaryota</taxon>
        <taxon>Metazoa</taxon>
        <taxon>Ecdysozoa</taxon>
        <taxon>Arthropoda</taxon>
        <taxon>Hexapoda</taxon>
        <taxon>Insecta</taxon>
        <taxon>Pterygota</taxon>
        <taxon>Neoptera</taxon>
        <taxon>Paraneoptera</taxon>
        <taxon>Hemiptera</taxon>
        <taxon>Sternorrhyncha</taxon>
        <taxon>Aphidomorpha</taxon>
        <taxon>Aphidoidea</taxon>
        <taxon>Aphididae</taxon>
        <taxon>Aphidini</taxon>
        <taxon>Melanaphis</taxon>
    </lineage>
</organism>
<comment type="subcellular location">
    <subcellularLocation>
        <location evidence="1 9">Nucleus</location>
    </subcellularLocation>
</comment>
<dbReference type="CDD" id="cd00183">
    <property type="entry name" value="TFIIS_I"/>
    <property type="match status" value="1"/>
</dbReference>
<dbReference type="GO" id="GO:0006357">
    <property type="term" value="P:regulation of transcription by RNA polymerase II"/>
    <property type="evidence" value="ECO:0007669"/>
    <property type="project" value="InterPro"/>
</dbReference>
<keyword evidence="4" id="KW-0805">Transcription regulation</keyword>
<feature type="compositionally biased region" description="Basic residues" evidence="10">
    <location>
        <begin position="168"/>
        <end position="177"/>
    </location>
</feature>
<sequence>MQKTFFDIKHRLLSALDDEYNVTDMSTVFEVISTLEQLPVTTEVLEATRIGKMVNELRRKTVDKQLAKRAKELVQRWRNLMINSAQVIQQAKLPSSQPNGMLSNYSKRPLTSPDQCTAPLKKPKLNGIPSLNLNIISPPPVQKTPEPIPSPVNELDPEPDPILEPQGPKKRGRKKGGKNSSKLGIKPTNPVDLERMVCVGASKLKTTQEIIASLRKDDENYQLEEKPQIPVQEFQDEPSVTKVDKPSRPKVSDIDRQIQEIYNRLPPLDLEAIDWSSPPPSPPRPLLSPTDLVDGAQIEGVTGNWENGETFREWHEVLTRANDTGEPLVILPYVIID</sequence>
<evidence type="ECO:0000256" key="5">
    <source>
        <dbReference type="ARBA" id="ARBA00023159"/>
    </source>
</evidence>
<dbReference type="GO" id="GO:0016592">
    <property type="term" value="C:mediator complex"/>
    <property type="evidence" value="ECO:0007669"/>
    <property type="project" value="InterPro"/>
</dbReference>
<dbReference type="InterPro" id="IPR017923">
    <property type="entry name" value="TFIIS_N"/>
</dbReference>
<name>A0A2H8TFZ9_9HEMI</name>
<dbReference type="GO" id="GO:0070847">
    <property type="term" value="C:core mediator complex"/>
    <property type="evidence" value="ECO:0007669"/>
    <property type="project" value="TreeGrafter"/>
</dbReference>
<keyword evidence="6" id="KW-0804">Transcription</keyword>
<protein>
    <recommendedName>
        <fullName evidence="3">Mediator of RNA polymerase II transcription subunit 26</fullName>
    </recommendedName>
    <alternativeName>
        <fullName evidence="8">Mediator complex subunit 26</fullName>
    </alternativeName>
</protein>
<evidence type="ECO:0000256" key="6">
    <source>
        <dbReference type="ARBA" id="ARBA00023163"/>
    </source>
</evidence>
<proteinExistence type="inferred from homology"/>
<dbReference type="SUPFAM" id="SSF47676">
    <property type="entry name" value="Conserved domain common to transcription factors TFIIS, elongin A, CRSP70"/>
    <property type="match status" value="1"/>
</dbReference>
<gene>
    <name evidence="12" type="primary">med26</name>
</gene>
<keyword evidence="7 9" id="KW-0539">Nucleus</keyword>
<accession>A0A2H8TFZ9</accession>
<dbReference type="PANTHER" id="PTHR15201:SF1">
    <property type="entry name" value="MEDIATOR OF RNA POLYMERASE II TRANSCRIPTION SUBUNIT 26"/>
    <property type="match status" value="1"/>
</dbReference>
<evidence type="ECO:0000256" key="1">
    <source>
        <dbReference type="ARBA" id="ARBA00004123"/>
    </source>
</evidence>
<dbReference type="AlphaFoldDB" id="A0A2H8TFZ9"/>
<feature type="compositionally biased region" description="Basic and acidic residues" evidence="10">
    <location>
        <begin position="242"/>
        <end position="251"/>
    </location>
</feature>
<dbReference type="Gene3D" id="1.20.930.10">
    <property type="entry name" value="Conserved domain common to transcription factors TFIIS, elongin A, CRSP70"/>
    <property type="match status" value="1"/>
</dbReference>
<dbReference type="PANTHER" id="PTHR15201">
    <property type="entry name" value="CRSP70"/>
    <property type="match status" value="1"/>
</dbReference>
<dbReference type="SMART" id="SM00509">
    <property type="entry name" value="TFS2N"/>
    <property type="match status" value="1"/>
</dbReference>
<evidence type="ECO:0000313" key="12">
    <source>
        <dbReference type="EMBL" id="MBW12652.1"/>
    </source>
</evidence>
<evidence type="ECO:0000256" key="10">
    <source>
        <dbReference type="SAM" id="MobiDB-lite"/>
    </source>
</evidence>
<evidence type="ECO:0000256" key="3">
    <source>
        <dbReference type="ARBA" id="ARBA00019686"/>
    </source>
</evidence>
<dbReference type="PROSITE" id="PS51319">
    <property type="entry name" value="TFIIS_N"/>
    <property type="match status" value="1"/>
</dbReference>
<dbReference type="EMBL" id="GFXV01000847">
    <property type="protein sequence ID" value="MBW12652.1"/>
    <property type="molecule type" value="Transcribed_RNA"/>
</dbReference>
<dbReference type="InterPro" id="IPR042376">
    <property type="entry name" value="MED26"/>
</dbReference>
<dbReference type="InterPro" id="IPR003617">
    <property type="entry name" value="TFIIS/CRSP70_N_sub"/>
</dbReference>
<keyword evidence="5" id="KW-0010">Activator</keyword>
<dbReference type="GO" id="GO:0003712">
    <property type="term" value="F:transcription coregulator activity"/>
    <property type="evidence" value="ECO:0007669"/>
    <property type="project" value="TreeGrafter"/>
</dbReference>
<dbReference type="GO" id="GO:0010628">
    <property type="term" value="P:positive regulation of gene expression"/>
    <property type="evidence" value="ECO:0007669"/>
    <property type="project" value="TreeGrafter"/>
</dbReference>
<feature type="compositionally biased region" description="Polar residues" evidence="10">
    <location>
        <begin position="92"/>
        <end position="106"/>
    </location>
</feature>
<feature type="region of interest" description="Disordered" evidence="10">
    <location>
        <begin position="221"/>
        <end position="251"/>
    </location>
</feature>
<evidence type="ECO:0000256" key="7">
    <source>
        <dbReference type="ARBA" id="ARBA00023242"/>
    </source>
</evidence>
<evidence type="ECO:0000256" key="4">
    <source>
        <dbReference type="ARBA" id="ARBA00023015"/>
    </source>
</evidence>
<evidence type="ECO:0000256" key="9">
    <source>
        <dbReference type="PROSITE-ProRule" id="PRU00649"/>
    </source>
</evidence>
<comment type="similarity">
    <text evidence="2">Belongs to the Mediator complex subunit 26 family.</text>
</comment>